<evidence type="ECO:0000313" key="4">
    <source>
        <dbReference type="EMBL" id="OCT45688.1"/>
    </source>
</evidence>
<dbReference type="GO" id="GO:0090575">
    <property type="term" value="C:RNA polymerase II transcription regulator complex"/>
    <property type="evidence" value="ECO:0007669"/>
    <property type="project" value="TreeGrafter"/>
</dbReference>
<name>A0A1C1CB45_9EURO</name>
<evidence type="ECO:0008006" key="6">
    <source>
        <dbReference type="Google" id="ProtNLM"/>
    </source>
</evidence>
<sequence>MSNKSSPNWLSKLRRSPNPRATETTQSSEGGGDVDNDAKARRREQGPKRSLCWSQRPSQDLHTDAPSLNTTAAWADFLITSTDRTHRDRKATYVKTLEAEVAKLRARDSAHEAELLACRMTIRRLKELIKYHKIPLPLDLASDPNFQSPQATIELLGFPNHQTIRAQMPPPESYFPGGSSSPLLQQQQQGNHNILSSSADLSYTNNPLQSAGSTTSSSDLFSGLTISEAPTSLHAPSIYSQTASSAPPAPPISTTMPHPQGLGATQVGVDFVLALEHVCLEHHTEHANADDGSGHGMMLMSPIMWHSPAPQAAGRNTTTPRRQQRQQQQQLPSSPAATRLTAPAPTSSGLPSGTRWSVPAIELEKLLDFSDRLSLDGEITPVEAWQRIRQHPNFDGLTRDGLETLKQTLLPEVTCYG</sequence>
<feature type="compositionally biased region" description="Low complexity" evidence="3">
    <location>
        <begin position="242"/>
        <end position="259"/>
    </location>
</feature>
<feature type="compositionally biased region" description="Polar residues" evidence="3">
    <location>
        <begin position="191"/>
        <end position="219"/>
    </location>
</feature>
<dbReference type="GO" id="GO:0001228">
    <property type="term" value="F:DNA-binding transcription activator activity, RNA polymerase II-specific"/>
    <property type="evidence" value="ECO:0007669"/>
    <property type="project" value="TreeGrafter"/>
</dbReference>
<feature type="compositionally biased region" description="Low complexity" evidence="3">
    <location>
        <begin position="325"/>
        <end position="348"/>
    </location>
</feature>
<proteinExistence type="predicted"/>
<feature type="compositionally biased region" description="Polar residues" evidence="3">
    <location>
        <begin position="19"/>
        <end position="28"/>
    </location>
</feature>
<dbReference type="CDD" id="cd14688">
    <property type="entry name" value="bZIP_YAP"/>
    <property type="match status" value="1"/>
</dbReference>
<dbReference type="PANTHER" id="PTHR40621:SF6">
    <property type="entry name" value="AP-1-LIKE TRANSCRIPTION FACTOR YAP1-RELATED"/>
    <property type="match status" value="1"/>
</dbReference>
<feature type="region of interest" description="Disordered" evidence="3">
    <location>
        <begin position="239"/>
        <end position="261"/>
    </location>
</feature>
<evidence type="ECO:0000313" key="5">
    <source>
        <dbReference type="Proteomes" id="UP000094526"/>
    </source>
</evidence>
<dbReference type="InterPro" id="IPR050936">
    <property type="entry name" value="AP-1-like"/>
</dbReference>
<dbReference type="Proteomes" id="UP000094526">
    <property type="component" value="Unassembled WGS sequence"/>
</dbReference>
<keyword evidence="5" id="KW-1185">Reference proteome</keyword>
<reference evidence="5" key="1">
    <citation type="submission" date="2015-07" db="EMBL/GenBank/DDBJ databases">
        <authorList>
            <person name="Teixeira M.M."/>
            <person name="Souza R.C."/>
            <person name="Almeida L.G."/>
            <person name="Vicente V.A."/>
            <person name="de Hoog S."/>
            <person name="Bocca A.L."/>
            <person name="de Almeida S.R."/>
            <person name="Vasconcelos A.T."/>
            <person name="Felipe M.S."/>
        </authorList>
    </citation>
    <scope>NUCLEOTIDE SEQUENCE [LARGE SCALE GENOMIC DNA]</scope>
    <source>
        <strain evidence="5">KSF</strain>
    </source>
</reference>
<dbReference type="STRING" id="86049.A0A1C1CB45"/>
<feature type="compositionally biased region" description="Polar residues" evidence="3">
    <location>
        <begin position="52"/>
        <end position="66"/>
    </location>
</feature>
<dbReference type="EMBL" id="LGRB01000019">
    <property type="protein sequence ID" value="OCT45688.1"/>
    <property type="molecule type" value="Genomic_DNA"/>
</dbReference>
<keyword evidence="2" id="KW-0539">Nucleus</keyword>
<feature type="compositionally biased region" description="Low complexity" evidence="3">
    <location>
        <begin position="176"/>
        <end position="190"/>
    </location>
</feature>
<organism evidence="4 5">
    <name type="scientific">Cladophialophora carrionii</name>
    <dbReference type="NCBI Taxonomy" id="86049"/>
    <lineage>
        <taxon>Eukaryota</taxon>
        <taxon>Fungi</taxon>
        <taxon>Dikarya</taxon>
        <taxon>Ascomycota</taxon>
        <taxon>Pezizomycotina</taxon>
        <taxon>Eurotiomycetes</taxon>
        <taxon>Chaetothyriomycetidae</taxon>
        <taxon>Chaetothyriales</taxon>
        <taxon>Herpotrichiellaceae</taxon>
        <taxon>Cladophialophora</taxon>
    </lineage>
</organism>
<comment type="caution">
    <text evidence="4">The sequence shown here is derived from an EMBL/GenBank/DDBJ whole genome shotgun (WGS) entry which is preliminary data.</text>
</comment>
<dbReference type="OrthoDB" id="2590011at2759"/>
<accession>A0A1C1CB45</accession>
<feature type="compositionally biased region" description="Basic and acidic residues" evidence="3">
    <location>
        <begin position="36"/>
        <end position="47"/>
    </location>
</feature>
<dbReference type="VEuPathDB" id="FungiDB:CLCR_01540"/>
<feature type="region of interest" description="Disordered" evidence="3">
    <location>
        <begin position="168"/>
        <end position="219"/>
    </location>
</feature>
<dbReference type="GO" id="GO:0000976">
    <property type="term" value="F:transcription cis-regulatory region binding"/>
    <property type="evidence" value="ECO:0007669"/>
    <property type="project" value="InterPro"/>
</dbReference>
<dbReference type="VEuPathDB" id="FungiDB:G647_03585"/>
<evidence type="ECO:0000256" key="1">
    <source>
        <dbReference type="ARBA" id="ARBA00004123"/>
    </source>
</evidence>
<dbReference type="AlphaFoldDB" id="A0A1C1CB45"/>
<evidence type="ECO:0000256" key="3">
    <source>
        <dbReference type="SAM" id="MobiDB-lite"/>
    </source>
</evidence>
<feature type="region of interest" description="Disordered" evidence="3">
    <location>
        <begin position="307"/>
        <end position="355"/>
    </location>
</feature>
<gene>
    <name evidence="4" type="ORF">CLCR_01540</name>
</gene>
<feature type="region of interest" description="Disordered" evidence="3">
    <location>
        <begin position="1"/>
        <end position="66"/>
    </location>
</feature>
<protein>
    <recommendedName>
        <fullName evidence="6">BZIP domain-containing protein</fullName>
    </recommendedName>
</protein>
<dbReference type="Gene3D" id="1.20.5.170">
    <property type="match status" value="1"/>
</dbReference>
<dbReference type="PANTHER" id="PTHR40621">
    <property type="entry name" value="TRANSCRIPTION FACTOR KAPC-RELATED"/>
    <property type="match status" value="1"/>
</dbReference>
<comment type="subcellular location">
    <subcellularLocation>
        <location evidence="1">Nucleus</location>
    </subcellularLocation>
</comment>
<evidence type="ECO:0000256" key="2">
    <source>
        <dbReference type="ARBA" id="ARBA00023242"/>
    </source>
</evidence>